<gene>
    <name evidence="1" type="ORF">N0V93_009034</name>
</gene>
<name>A0A9W9CSE9_9PEZI</name>
<dbReference type="Pfam" id="PF09351">
    <property type="entry name" value="DUF1993"/>
    <property type="match status" value="1"/>
</dbReference>
<dbReference type="InterPro" id="IPR018531">
    <property type="entry name" value="DUF1993"/>
</dbReference>
<evidence type="ECO:0000313" key="1">
    <source>
        <dbReference type="EMBL" id="KAJ4386141.1"/>
    </source>
</evidence>
<sequence length="171" mass="19570">MTSLYKQSIPVLIKYLDNLSVIVGKGKSFADEKDIKHEEVIGFRLVPDMRGLDYQVQSCCNTAKFVASRVGGAEDVFFEDEEKTFDELTERITKTIEVLKKVDPKGFEGKEDEEVLMESKMGTFRFTGQRYVSEFAIPNFHFHLSTAYCILRHQGVPLSAFDYMKGVFEKV</sequence>
<dbReference type="Gene3D" id="1.20.120.450">
    <property type="entry name" value="dinb family like domain"/>
    <property type="match status" value="1"/>
</dbReference>
<dbReference type="InterPro" id="IPR034660">
    <property type="entry name" value="DinB/YfiT-like"/>
</dbReference>
<dbReference type="PANTHER" id="PTHR36922:SF1">
    <property type="entry name" value="DUF1993 DOMAIN-CONTAINING PROTEIN"/>
    <property type="match status" value="1"/>
</dbReference>
<protein>
    <recommendedName>
        <fullName evidence="3">DUF1993 domain-containing protein</fullName>
    </recommendedName>
</protein>
<reference evidence="1" key="1">
    <citation type="submission" date="2022-10" db="EMBL/GenBank/DDBJ databases">
        <title>Tapping the CABI collections for fungal endophytes: first genome assemblies for Collariella, Neodidymelliopsis, Ascochyta clinopodiicola, Didymella pomorum, Didymosphaeria variabile, Neocosmospora piperis and Neocucurbitaria cava.</title>
        <authorList>
            <person name="Hill R."/>
        </authorList>
    </citation>
    <scope>NUCLEOTIDE SEQUENCE</scope>
    <source>
        <strain evidence="1">IMI 355082</strain>
    </source>
</reference>
<proteinExistence type="predicted"/>
<dbReference type="Proteomes" id="UP001140453">
    <property type="component" value="Unassembled WGS sequence"/>
</dbReference>
<organism evidence="1 2">
    <name type="scientific">Gnomoniopsis smithogilvyi</name>
    <dbReference type="NCBI Taxonomy" id="1191159"/>
    <lineage>
        <taxon>Eukaryota</taxon>
        <taxon>Fungi</taxon>
        <taxon>Dikarya</taxon>
        <taxon>Ascomycota</taxon>
        <taxon>Pezizomycotina</taxon>
        <taxon>Sordariomycetes</taxon>
        <taxon>Sordariomycetidae</taxon>
        <taxon>Diaporthales</taxon>
        <taxon>Gnomoniaceae</taxon>
        <taxon>Gnomoniopsis</taxon>
    </lineage>
</organism>
<dbReference type="PANTHER" id="PTHR36922">
    <property type="entry name" value="BLL2446 PROTEIN"/>
    <property type="match status" value="1"/>
</dbReference>
<dbReference type="EMBL" id="JAPEVB010000006">
    <property type="protein sequence ID" value="KAJ4386141.1"/>
    <property type="molecule type" value="Genomic_DNA"/>
</dbReference>
<dbReference type="OrthoDB" id="3724345at2759"/>
<evidence type="ECO:0008006" key="3">
    <source>
        <dbReference type="Google" id="ProtNLM"/>
    </source>
</evidence>
<keyword evidence="2" id="KW-1185">Reference proteome</keyword>
<accession>A0A9W9CSE9</accession>
<dbReference type="SUPFAM" id="SSF109854">
    <property type="entry name" value="DinB/YfiT-like putative metalloenzymes"/>
    <property type="match status" value="1"/>
</dbReference>
<comment type="caution">
    <text evidence="1">The sequence shown here is derived from an EMBL/GenBank/DDBJ whole genome shotgun (WGS) entry which is preliminary data.</text>
</comment>
<evidence type="ECO:0000313" key="2">
    <source>
        <dbReference type="Proteomes" id="UP001140453"/>
    </source>
</evidence>
<dbReference type="AlphaFoldDB" id="A0A9W9CSE9"/>